<reference evidence="1" key="1">
    <citation type="submission" date="2021-03" db="EMBL/GenBank/DDBJ databases">
        <authorList>
            <consortium name="DOE Joint Genome Institute"/>
            <person name="Ahrendt S."/>
            <person name="Looney B.P."/>
            <person name="Miyauchi S."/>
            <person name="Morin E."/>
            <person name="Drula E."/>
            <person name="Courty P.E."/>
            <person name="Chicoki N."/>
            <person name="Fauchery L."/>
            <person name="Kohler A."/>
            <person name="Kuo A."/>
            <person name="Labutti K."/>
            <person name="Pangilinan J."/>
            <person name="Lipzen A."/>
            <person name="Riley R."/>
            <person name="Andreopoulos W."/>
            <person name="He G."/>
            <person name="Johnson J."/>
            <person name="Barry K.W."/>
            <person name="Grigoriev I.V."/>
            <person name="Nagy L."/>
            <person name="Hibbett D."/>
            <person name="Henrissat B."/>
            <person name="Matheny P.B."/>
            <person name="Labbe J."/>
            <person name="Martin F."/>
        </authorList>
    </citation>
    <scope>NUCLEOTIDE SEQUENCE</scope>
    <source>
        <strain evidence="1">HHB10654</strain>
    </source>
</reference>
<reference evidence="1" key="2">
    <citation type="journal article" date="2022" name="New Phytol.">
        <title>Evolutionary transition to the ectomycorrhizal habit in the genomes of a hyperdiverse lineage of mushroom-forming fungi.</title>
        <authorList>
            <person name="Looney B."/>
            <person name="Miyauchi S."/>
            <person name="Morin E."/>
            <person name="Drula E."/>
            <person name="Courty P.E."/>
            <person name="Kohler A."/>
            <person name="Kuo A."/>
            <person name="LaButti K."/>
            <person name="Pangilinan J."/>
            <person name="Lipzen A."/>
            <person name="Riley R."/>
            <person name="Andreopoulos W."/>
            <person name="He G."/>
            <person name="Johnson J."/>
            <person name="Nolan M."/>
            <person name="Tritt A."/>
            <person name="Barry K.W."/>
            <person name="Grigoriev I.V."/>
            <person name="Nagy L.G."/>
            <person name="Hibbett D."/>
            <person name="Henrissat B."/>
            <person name="Matheny P.B."/>
            <person name="Labbe J."/>
            <person name="Martin F.M."/>
        </authorList>
    </citation>
    <scope>NUCLEOTIDE SEQUENCE</scope>
    <source>
        <strain evidence="1">HHB10654</strain>
    </source>
</reference>
<accession>A0ACB8T9H7</accession>
<evidence type="ECO:0000313" key="1">
    <source>
        <dbReference type="EMBL" id="KAI0065159.1"/>
    </source>
</evidence>
<feature type="non-terminal residue" evidence="1">
    <location>
        <position position="485"/>
    </location>
</feature>
<gene>
    <name evidence="1" type="ORF">BV25DRAFT_1799328</name>
</gene>
<sequence length="485" mass="55116">MGGLGFAMTLKRQWGFEDFVIFERGPDVGGTWRSNTTQGCASDIPMHWYSYTDELRPNWKKSHGLQPVILDYIHDITEKYALRPHCRFETAVTSAEWDVAASVWRVTTQDINTGATRETTAKILISAIGPLCEPNISIIKGAEDYKGTVFHSARWRHDVELHGKRVGVIGNGCSAVQFVPIISGDLTTHVVEFCRTPMWFTHVPISSTMQWIFAHVPFVMRTYRNIIMAMADIQFIMFRGTDSIFSRYMRRQLTQLLKDRTPAKYHDKLIPSYAPGCKRIIRDNGYLKSLHRSNIELNWDGIDSVTPEGIRTKTGEEHQFDVLIYATGFVTDTYPIHVKGTQQTLVEYYDSQGGPTAYLGATAPGFPNFVTIQGPNTTTGHASVIFTEETQFNYTLQLIAPVLSGALASFEPTLPATETYNAWLQRRLTDSVWMTCTSWYRRGQEGKIFSTFPGPLALYWWFLRAPQWADYVVKGDGSRAWGRRR</sequence>
<comment type="caution">
    <text evidence="1">The sequence shown here is derived from an EMBL/GenBank/DDBJ whole genome shotgun (WGS) entry which is preliminary data.</text>
</comment>
<protein>
    <submittedName>
        <fullName evidence="1">FAD/NAD-P-binding domain-containing protein</fullName>
    </submittedName>
</protein>
<dbReference type="EMBL" id="MU277196">
    <property type="protein sequence ID" value="KAI0065159.1"/>
    <property type="molecule type" value="Genomic_DNA"/>
</dbReference>
<proteinExistence type="predicted"/>
<name>A0ACB8T9H7_9AGAM</name>
<organism evidence="1 2">
    <name type="scientific">Artomyces pyxidatus</name>
    <dbReference type="NCBI Taxonomy" id="48021"/>
    <lineage>
        <taxon>Eukaryota</taxon>
        <taxon>Fungi</taxon>
        <taxon>Dikarya</taxon>
        <taxon>Basidiomycota</taxon>
        <taxon>Agaricomycotina</taxon>
        <taxon>Agaricomycetes</taxon>
        <taxon>Russulales</taxon>
        <taxon>Auriscalpiaceae</taxon>
        <taxon>Artomyces</taxon>
    </lineage>
</organism>
<dbReference type="Proteomes" id="UP000814140">
    <property type="component" value="Unassembled WGS sequence"/>
</dbReference>
<evidence type="ECO:0000313" key="2">
    <source>
        <dbReference type="Proteomes" id="UP000814140"/>
    </source>
</evidence>
<keyword evidence="2" id="KW-1185">Reference proteome</keyword>